<dbReference type="NCBIfam" id="TIGR00361">
    <property type="entry name" value="ComEC_Rec2"/>
    <property type="match status" value="1"/>
</dbReference>
<evidence type="ECO:0000256" key="2">
    <source>
        <dbReference type="ARBA" id="ARBA00022475"/>
    </source>
</evidence>
<dbReference type="AlphaFoldDB" id="U2ZYH8"/>
<feature type="transmembrane region" description="Helical" evidence="6">
    <location>
        <begin position="289"/>
        <end position="322"/>
    </location>
</feature>
<feature type="transmembrane region" description="Helical" evidence="6">
    <location>
        <begin position="261"/>
        <end position="282"/>
    </location>
</feature>
<accession>U2ZYH8</accession>
<dbReference type="InterPro" id="IPR004477">
    <property type="entry name" value="ComEC_N"/>
</dbReference>
<dbReference type="CDD" id="cd07731">
    <property type="entry name" value="ComA-like_MBL-fold"/>
    <property type="match status" value="1"/>
</dbReference>
<dbReference type="SMART" id="SM00849">
    <property type="entry name" value="Lactamase_B"/>
    <property type="match status" value="1"/>
</dbReference>
<feature type="transmembrane region" description="Helical" evidence="6">
    <location>
        <begin position="328"/>
        <end position="347"/>
    </location>
</feature>
<dbReference type="eggNOG" id="COG2333">
    <property type="taxonomic scope" value="Bacteria"/>
</dbReference>
<feature type="domain" description="Metallo-beta-lactamase" evidence="7">
    <location>
        <begin position="504"/>
        <end position="685"/>
    </location>
</feature>
<feature type="transmembrane region" description="Helical" evidence="6">
    <location>
        <begin position="420"/>
        <end position="436"/>
    </location>
</feature>
<keyword evidence="5 6" id="KW-0472">Membrane</keyword>
<sequence length="748" mass="84231">MTLLSNYWTLASFSLTLLTSPHWLTLPCGLWCVPVLIVLITSLKYRKLRCLTGSLAAILVILFQGNVLRWQADSLFLAGQDITIKADVDSFFKQISHGYDGKVVITAINGQPLSYFQQPRVQLIAPRPLMPGEVVTAQVSLKSMIGLRNEVGFDRERYAFSQRLLARAVIVKGSSWFSESSNHLRSRLFTLIRQSLAVSPERSLLLALTFGYRGEIEPDLWQSLRNSGLAHLVAISGLHIGIAFSVGFMMGTLLLRLSYRALFLPWLLGCVAAACYAWLAGFSLPTERALIMCLLNVLFSLLNLRVSLVGRILATLALVLLWDPLASLAVSFWLSFLAVTVVFTYLARQSVTDNLFIRLTKMQLWLVTCMLPVSLWFFDGITPASALYNLIFVPWFSFFVVPLTLAGLTFSAVLPDTATVLWNGVAWTLKPVIYAIDWVGELWWTLNAVWILRFGMMFVVALLWPLLSGSARLWLLMLCVMAGWLADRPQSVNRWRLDVLDVGHGLAVVIDKNRRAIVYDTGLAWENGSMADAVILPLLRKRNIRSLDGLILSHMDSDHSGGWQQIQRAWSPGWIRASQDSPVFSPCIAKQTWRWNDLDFEVLWPQRGVMRAYNSHSCVLRLSDPVSGVRVLLTGDIDALVEWMLVRHPQLLRSEIVIVPHHGSKTSSIQPFVDAVGAHYAFASLARDNRWGMPADQVVSRYQAAGTTWLDTGHNGQISLLVEQGQWRVESLRQSESWYRHILRKRVE</sequence>
<keyword evidence="4 6" id="KW-1133">Transmembrane helix</keyword>
<dbReference type="Pfam" id="PF03772">
    <property type="entry name" value="Competence"/>
    <property type="match status" value="1"/>
</dbReference>
<keyword evidence="3 6" id="KW-0812">Transmembrane</keyword>
<organism evidence="8 9">
    <name type="scientific">Vibrio proteolyticus NBRC 13287</name>
    <dbReference type="NCBI Taxonomy" id="1219065"/>
    <lineage>
        <taxon>Bacteria</taxon>
        <taxon>Pseudomonadati</taxon>
        <taxon>Pseudomonadota</taxon>
        <taxon>Gammaproteobacteria</taxon>
        <taxon>Vibrionales</taxon>
        <taxon>Vibrionaceae</taxon>
        <taxon>Vibrio</taxon>
    </lineage>
</organism>
<dbReference type="SUPFAM" id="SSF56281">
    <property type="entry name" value="Metallo-hydrolase/oxidoreductase"/>
    <property type="match status" value="1"/>
</dbReference>
<gene>
    <name evidence="8" type="ORF">VPR01S_03_00610</name>
</gene>
<dbReference type="InterPro" id="IPR004797">
    <property type="entry name" value="Competence_ComEC/Rec2"/>
</dbReference>
<dbReference type="NCBIfam" id="TIGR00360">
    <property type="entry name" value="ComEC_N-term"/>
    <property type="match status" value="1"/>
</dbReference>
<evidence type="ECO:0000256" key="3">
    <source>
        <dbReference type="ARBA" id="ARBA00022692"/>
    </source>
</evidence>
<evidence type="ECO:0000259" key="7">
    <source>
        <dbReference type="SMART" id="SM00849"/>
    </source>
</evidence>
<comment type="subcellular location">
    <subcellularLocation>
        <location evidence="1">Cell membrane</location>
        <topology evidence="1">Multi-pass membrane protein</topology>
    </subcellularLocation>
</comment>
<evidence type="ECO:0000313" key="9">
    <source>
        <dbReference type="Proteomes" id="UP000016570"/>
    </source>
</evidence>
<dbReference type="GO" id="GO:0005886">
    <property type="term" value="C:plasma membrane"/>
    <property type="evidence" value="ECO:0007669"/>
    <property type="project" value="UniProtKB-SubCell"/>
</dbReference>
<dbReference type="InterPro" id="IPR001279">
    <property type="entry name" value="Metallo-B-lactamas"/>
</dbReference>
<evidence type="ECO:0000256" key="5">
    <source>
        <dbReference type="ARBA" id="ARBA00023136"/>
    </source>
</evidence>
<feature type="transmembrane region" description="Helical" evidence="6">
    <location>
        <begin position="20"/>
        <end position="40"/>
    </location>
</feature>
<name>U2ZYH8_VIBPR</name>
<dbReference type="InterPro" id="IPR052159">
    <property type="entry name" value="Competence_DNA_uptake"/>
</dbReference>
<dbReference type="InterPro" id="IPR036866">
    <property type="entry name" value="RibonucZ/Hydroxyglut_hydro"/>
</dbReference>
<dbReference type="Gene3D" id="3.60.15.10">
    <property type="entry name" value="Ribonuclease Z/Hydroxyacylglutathione hydrolase-like"/>
    <property type="match status" value="1"/>
</dbReference>
<dbReference type="Proteomes" id="UP000016570">
    <property type="component" value="Unassembled WGS sequence"/>
</dbReference>
<comment type="caution">
    <text evidence="8">The sequence shown here is derived from an EMBL/GenBank/DDBJ whole genome shotgun (WGS) entry which is preliminary data.</text>
</comment>
<feature type="transmembrane region" description="Helical" evidence="6">
    <location>
        <begin position="359"/>
        <end position="378"/>
    </location>
</feature>
<keyword evidence="2" id="KW-1003">Cell membrane</keyword>
<feature type="transmembrane region" description="Helical" evidence="6">
    <location>
        <begin position="390"/>
        <end position="413"/>
    </location>
</feature>
<evidence type="ECO:0000313" key="8">
    <source>
        <dbReference type="EMBL" id="GAD66152.1"/>
    </source>
</evidence>
<dbReference type="EMBL" id="BATJ01000003">
    <property type="protein sequence ID" value="GAD66152.1"/>
    <property type="molecule type" value="Genomic_DNA"/>
</dbReference>
<evidence type="ECO:0000256" key="6">
    <source>
        <dbReference type="SAM" id="Phobius"/>
    </source>
</evidence>
<dbReference type="PANTHER" id="PTHR30619">
    <property type="entry name" value="DNA INTERNALIZATION/COMPETENCE PROTEIN COMEC/REC2"/>
    <property type="match status" value="1"/>
</dbReference>
<dbReference type="GO" id="GO:0030420">
    <property type="term" value="P:establishment of competence for transformation"/>
    <property type="evidence" value="ECO:0007669"/>
    <property type="project" value="InterPro"/>
</dbReference>
<protein>
    <submittedName>
        <fullName evidence="8">Putative competence protein ComEC homolog</fullName>
    </submittedName>
</protein>
<proteinExistence type="predicted"/>
<dbReference type="STRING" id="1219065.VPR01S_03_00610"/>
<feature type="transmembrane region" description="Helical" evidence="6">
    <location>
        <begin position="229"/>
        <end position="255"/>
    </location>
</feature>
<evidence type="ECO:0000256" key="1">
    <source>
        <dbReference type="ARBA" id="ARBA00004651"/>
    </source>
</evidence>
<reference evidence="8 9" key="1">
    <citation type="submission" date="2013-09" db="EMBL/GenBank/DDBJ databases">
        <title>Whole genome shotgun sequence of Vibrio proteolyticus NBRC 13287.</title>
        <authorList>
            <person name="Isaki S."/>
            <person name="Hosoyama A."/>
            <person name="Numata M."/>
            <person name="Hashimoto M."/>
            <person name="Hosoyama Y."/>
            <person name="Tsuchikane K."/>
            <person name="Noguchi M."/>
            <person name="Hirakata S."/>
            <person name="Ichikawa N."/>
            <person name="Ohji S."/>
            <person name="Yamazoe A."/>
            <person name="Fujita N."/>
        </authorList>
    </citation>
    <scope>NUCLEOTIDE SEQUENCE [LARGE SCALE GENOMIC DNA]</scope>
    <source>
        <strain evidence="8 9">NBRC 13287</strain>
    </source>
</reference>
<dbReference type="InterPro" id="IPR035681">
    <property type="entry name" value="ComA-like_MBL"/>
</dbReference>
<dbReference type="PANTHER" id="PTHR30619:SF1">
    <property type="entry name" value="RECOMBINATION PROTEIN 2"/>
    <property type="match status" value="1"/>
</dbReference>
<dbReference type="eggNOG" id="COG0658">
    <property type="taxonomic scope" value="Bacteria"/>
</dbReference>
<evidence type="ECO:0000256" key="4">
    <source>
        <dbReference type="ARBA" id="ARBA00022989"/>
    </source>
</evidence>
<keyword evidence="9" id="KW-1185">Reference proteome</keyword>
<dbReference type="Pfam" id="PF00753">
    <property type="entry name" value="Lactamase_B"/>
    <property type="match status" value="1"/>
</dbReference>